<sequence>MALLSSDRLGDVLTNAFYFFQIYVVSITIHIVDEVGTVKWDPGQSFVVDSLVNTCLADVKVLKAERDSAQDFQPLPFNYVEFARLLFDHAHASSILVLGIFIVPYKLNSPEMIQDAERRLDARSQAADHGPRTSMKRFDKIM</sequence>
<protein>
    <submittedName>
        <fullName evidence="2">Uncharacterized protein</fullName>
    </submittedName>
</protein>
<keyword evidence="3" id="KW-1185">Reference proteome</keyword>
<dbReference type="AlphaFoldDB" id="A0AAD8GY04"/>
<dbReference type="EMBL" id="JAUIZM010000011">
    <property type="protein sequence ID" value="KAK1356065.1"/>
    <property type="molecule type" value="Genomic_DNA"/>
</dbReference>
<reference evidence="2" key="1">
    <citation type="submission" date="2023-02" db="EMBL/GenBank/DDBJ databases">
        <title>Genome of toxic invasive species Heracleum sosnowskyi carries increased number of genes despite the absence of recent whole-genome duplications.</title>
        <authorList>
            <person name="Schelkunov M."/>
            <person name="Shtratnikova V."/>
            <person name="Makarenko M."/>
            <person name="Klepikova A."/>
            <person name="Omelchenko D."/>
            <person name="Novikova G."/>
            <person name="Obukhova E."/>
            <person name="Bogdanov V."/>
            <person name="Penin A."/>
            <person name="Logacheva M."/>
        </authorList>
    </citation>
    <scope>NUCLEOTIDE SEQUENCE</scope>
    <source>
        <strain evidence="2">Hsosn_3</strain>
        <tissue evidence="2">Leaf</tissue>
    </source>
</reference>
<dbReference type="Proteomes" id="UP001237642">
    <property type="component" value="Unassembled WGS sequence"/>
</dbReference>
<evidence type="ECO:0000313" key="3">
    <source>
        <dbReference type="Proteomes" id="UP001237642"/>
    </source>
</evidence>
<comment type="caution">
    <text evidence="2">The sequence shown here is derived from an EMBL/GenBank/DDBJ whole genome shotgun (WGS) entry which is preliminary data.</text>
</comment>
<feature type="region of interest" description="Disordered" evidence="1">
    <location>
        <begin position="122"/>
        <end position="142"/>
    </location>
</feature>
<reference evidence="2" key="2">
    <citation type="submission" date="2023-05" db="EMBL/GenBank/DDBJ databases">
        <authorList>
            <person name="Schelkunov M.I."/>
        </authorList>
    </citation>
    <scope>NUCLEOTIDE SEQUENCE</scope>
    <source>
        <strain evidence="2">Hsosn_3</strain>
        <tissue evidence="2">Leaf</tissue>
    </source>
</reference>
<proteinExistence type="predicted"/>
<organism evidence="2 3">
    <name type="scientific">Heracleum sosnowskyi</name>
    <dbReference type="NCBI Taxonomy" id="360622"/>
    <lineage>
        <taxon>Eukaryota</taxon>
        <taxon>Viridiplantae</taxon>
        <taxon>Streptophyta</taxon>
        <taxon>Embryophyta</taxon>
        <taxon>Tracheophyta</taxon>
        <taxon>Spermatophyta</taxon>
        <taxon>Magnoliopsida</taxon>
        <taxon>eudicotyledons</taxon>
        <taxon>Gunneridae</taxon>
        <taxon>Pentapetalae</taxon>
        <taxon>asterids</taxon>
        <taxon>campanulids</taxon>
        <taxon>Apiales</taxon>
        <taxon>Apiaceae</taxon>
        <taxon>Apioideae</taxon>
        <taxon>apioid superclade</taxon>
        <taxon>Tordylieae</taxon>
        <taxon>Tordyliinae</taxon>
        <taxon>Heracleum</taxon>
    </lineage>
</organism>
<evidence type="ECO:0000256" key="1">
    <source>
        <dbReference type="SAM" id="MobiDB-lite"/>
    </source>
</evidence>
<name>A0AAD8GY04_9APIA</name>
<evidence type="ECO:0000313" key="2">
    <source>
        <dbReference type="EMBL" id="KAK1356065.1"/>
    </source>
</evidence>
<gene>
    <name evidence="2" type="ORF">POM88_049321</name>
</gene>
<accession>A0AAD8GY04</accession>